<dbReference type="Pfam" id="PF00568">
    <property type="entry name" value="WH1"/>
    <property type="match status" value="1"/>
</dbReference>
<comment type="caution">
    <text evidence="2">The sequence shown here is derived from an EMBL/GenBank/DDBJ whole genome shotgun (WGS) entry which is preliminary data.</text>
</comment>
<dbReference type="InterPro" id="IPR011993">
    <property type="entry name" value="PH-like_dom_sf"/>
</dbReference>
<dbReference type="EMBL" id="JAKMXF010000066">
    <property type="protein sequence ID" value="KAI6659373.1"/>
    <property type="molecule type" value="Genomic_DNA"/>
</dbReference>
<dbReference type="SMART" id="SM00461">
    <property type="entry name" value="WH1"/>
    <property type="match status" value="1"/>
</dbReference>
<evidence type="ECO:0000313" key="2">
    <source>
        <dbReference type="EMBL" id="KAI6659373.1"/>
    </source>
</evidence>
<gene>
    <name evidence="2" type="ORF">LOD99_15044</name>
</gene>
<dbReference type="InterPro" id="IPR000697">
    <property type="entry name" value="WH1/EVH1_dom"/>
</dbReference>
<reference evidence="2 3" key="1">
    <citation type="journal article" date="2023" name="BMC Biol.">
        <title>The compact genome of the sponge Oopsacas minuta (Hexactinellida) is lacking key metazoan core genes.</title>
        <authorList>
            <person name="Santini S."/>
            <person name="Schenkelaars Q."/>
            <person name="Jourda C."/>
            <person name="Duchesne M."/>
            <person name="Belahbib H."/>
            <person name="Rocher C."/>
            <person name="Selva M."/>
            <person name="Riesgo A."/>
            <person name="Vervoort M."/>
            <person name="Leys S.P."/>
            <person name="Kodjabachian L."/>
            <person name="Le Bivic A."/>
            <person name="Borchiellini C."/>
            <person name="Claverie J.M."/>
            <person name="Renard E."/>
        </authorList>
    </citation>
    <scope>NUCLEOTIDE SEQUENCE [LARGE SCALE GENOMIC DNA]</scope>
    <source>
        <strain evidence="2">SPO-2</strain>
    </source>
</reference>
<proteinExistence type="predicted"/>
<evidence type="ECO:0000259" key="1">
    <source>
        <dbReference type="PROSITE" id="PS50229"/>
    </source>
</evidence>
<name>A0AAV7KDT5_9METZ</name>
<organism evidence="2 3">
    <name type="scientific">Oopsacas minuta</name>
    <dbReference type="NCBI Taxonomy" id="111878"/>
    <lineage>
        <taxon>Eukaryota</taxon>
        <taxon>Metazoa</taxon>
        <taxon>Porifera</taxon>
        <taxon>Hexactinellida</taxon>
        <taxon>Hexasterophora</taxon>
        <taxon>Lyssacinosida</taxon>
        <taxon>Leucopsacidae</taxon>
        <taxon>Oopsacas</taxon>
    </lineage>
</organism>
<dbReference type="SUPFAM" id="SSF50729">
    <property type="entry name" value="PH domain-like"/>
    <property type="match status" value="1"/>
</dbReference>
<evidence type="ECO:0000313" key="3">
    <source>
        <dbReference type="Proteomes" id="UP001165289"/>
    </source>
</evidence>
<keyword evidence="3" id="KW-1185">Reference proteome</keyword>
<dbReference type="Gene3D" id="2.30.29.30">
    <property type="entry name" value="Pleckstrin-homology domain (PH domain)/Phosphotyrosine-binding domain (PTB)"/>
    <property type="match status" value="1"/>
</dbReference>
<protein>
    <submittedName>
        <fullName evidence="2">Wiskott-Aldrich syndrome protein-like isoform X1</fullName>
    </submittedName>
</protein>
<dbReference type="AlphaFoldDB" id="A0AAV7KDT5"/>
<feature type="domain" description="WH1" evidence="1">
    <location>
        <begin position="22"/>
        <end position="128"/>
    </location>
</feature>
<dbReference type="Proteomes" id="UP001165289">
    <property type="component" value="Unassembled WGS sequence"/>
</dbReference>
<sequence>MNLRNTPSHVLSKAENKTIKDILGENRISICTTYAQIYVTSKSEQDWQIVGTGALCLTHDFQLNTFILVLIDADRIIWECELTNYADYMWVSKKFHLLKLDQLMGINFICHLEAQHFQYKLVRTLEYINTTHLAKNIVRKSETLPKMSNTKYNTLIKSENGSRSPMARGRSCIKKCYRKLVNKTKFEYTEFTTESRSSSPTSEEKEKIYQTLSDIRQLQIRYCPCHA</sequence>
<accession>A0AAV7KDT5</accession>
<dbReference type="PROSITE" id="PS50229">
    <property type="entry name" value="WH1"/>
    <property type="match status" value="1"/>
</dbReference>